<dbReference type="AlphaFoldDB" id="A0A3B1D1Y7"/>
<dbReference type="NCBIfam" id="TIGR01085">
    <property type="entry name" value="murE"/>
    <property type="match status" value="1"/>
</dbReference>
<dbReference type="PANTHER" id="PTHR23135">
    <property type="entry name" value="MUR LIGASE FAMILY MEMBER"/>
    <property type="match status" value="1"/>
</dbReference>
<evidence type="ECO:0000259" key="2">
    <source>
        <dbReference type="Pfam" id="PF01225"/>
    </source>
</evidence>
<feature type="domain" description="Mur ligase C-terminal" evidence="3">
    <location>
        <begin position="338"/>
        <end position="463"/>
    </location>
</feature>
<dbReference type="GO" id="GO:0005524">
    <property type="term" value="F:ATP binding"/>
    <property type="evidence" value="ECO:0007669"/>
    <property type="project" value="InterPro"/>
</dbReference>
<dbReference type="InterPro" id="IPR005761">
    <property type="entry name" value="UDP-N-AcMur-Glu-dNH2Pim_ligase"/>
</dbReference>
<name>A0A3B1D1Y7_9ZZZZ</name>
<comment type="similarity">
    <text evidence="1">Belongs to the MurCDEF family. MurE subfamily.</text>
</comment>
<feature type="domain" description="Mur ligase central" evidence="4">
    <location>
        <begin position="108"/>
        <end position="315"/>
    </location>
</feature>
<dbReference type="SUPFAM" id="SSF63418">
    <property type="entry name" value="MurE/MurF N-terminal domain"/>
    <property type="match status" value="1"/>
</dbReference>
<dbReference type="Pfam" id="PF08245">
    <property type="entry name" value="Mur_ligase_M"/>
    <property type="match status" value="1"/>
</dbReference>
<evidence type="ECO:0000313" key="5">
    <source>
        <dbReference type="EMBL" id="VAX30018.1"/>
    </source>
</evidence>
<dbReference type="Gene3D" id="3.40.1190.10">
    <property type="entry name" value="Mur-like, catalytic domain"/>
    <property type="match status" value="1"/>
</dbReference>
<dbReference type="InterPro" id="IPR036615">
    <property type="entry name" value="Mur_ligase_C_dom_sf"/>
</dbReference>
<evidence type="ECO:0000256" key="1">
    <source>
        <dbReference type="ARBA" id="ARBA00005898"/>
    </source>
</evidence>
<dbReference type="GO" id="GO:0051301">
    <property type="term" value="P:cell division"/>
    <property type="evidence" value="ECO:0007669"/>
    <property type="project" value="InterPro"/>
</dbReference>
<dbReference type="GO" id="GO:0008765">
    <property type="term" value="F:UDP-N-acetylmuramoylalanyl-D-glutamate-2,6-diaminopimelate ligase activity"/>
    <property type="evidence" value="ECO:0007669"/>
    <property type="project" value="UniProtKB-EC"/>
</dbReference>
<dbReference type="GO" id="GO:0005737">
    <property type="term" value="C:cytoplasm"/>
    <property type="evidence" value="ECO:0007669"/>
    <property type="project" value="InterPro"/>
</dbReference>
<dbReference type="NCBIfam" id="NF001126">
    <property type="entry name" value="PRK00139.1-4"/>
    <property type="match status" value="1"/>
</dbReference>
<dbReference type="Gene3D" id="3.40.1390.10">
    <property type="entry name" value="MurE/MurF, N-terminal domain"/>
    <property type="match status" value="1"/>
</dbReference>
<dbReference type="InterPro" id="IPR004101">
    <property type="entry name" value="Mur_ligase_C"/>
</dbReference>
<dbReference type="SUPFAM" id="SSF53244">
    <property type="entry name" value="MurD-like peptide ligases, peptide-binding domain"/>
    <property type="match status" value="1"/>
</dbReference>
<dbReference type="GO" id="GO:0008360">
    <property type="term" value="P:regulation of cell shape"/>
    <property type="evidence" value="ECO:0007669"/>
    <property type="project" value="InterPro"/>
</dbReference>
<keyword evidence="5" id="KW-0436">Ligase</keyword>
<evidence type="ECO:0000259" key="4">
    <source>
        <dbReference type="Pfam" id="PF08245"/>
    </source>
</evidence>
<dbReference type="HAMAP" id="MF_00208">
    <property type="entry name" value="MurE"/>
    <property type="match status" value="1"/>
</dbReference>
<reference evidence="5" key="1">
    <citation type="submission" date="2018-06" db="EMBL/GenBank/DDBJ databases">
        <authorList>
            <person name="Zhirakovskaya E."/>
        </authorList>
    </citation>
    <scope>NUCLEOTIDE SEQUENCE</scope>
</reference>
<dbReference type="InterPro" id="IPR036565">
    <property type="entry name" value="Mur-like_cat_sf"/>
</dbReference>
<dbReference type="InterPro" id="IPR013221">
    <property type="entry name" value="Mur_ligase_cen"/>
</dbReference>
<accession>A0A3B1D1Y7</accession>
<sequence length="494" mass="53953">MVMRLRELIEGLMPVTVTGDCVIAGLSCDSRNVGEGDLFFAVKGEHFDGNEFIKDALMKRAGAVVSESPLTLTVDVPYVQVQDIYTAMAGIADRFYGHPSGMLSITGITGTNGKTTTSYILHNILSVDGINAGLIGTIRYILGPRELTGRFTTPEAPDFQRMLAAMYDGGITHAVTEVSSHALSLKRVDFTDFDIAVFTNLTRDHLDFHGDMEAYYRAKQRLFLELTRHAAVVNIDDPYGRRLVKEIRGCLSQGADFRIITCGMDSDDAELRAVEIKEGFEGLDFTVMYGSEVFHVGSPLIGVTNVYNILSAIGASVASGTGWERIVEGVRQCSGVEGRMEPVKAGQGFLAIVDYAHTPDALQKVLETLRRLTRGRIITVFGCGGDRDRGKRPEMGRIAAELSDTAIVTSDNPRTEYPAGIVDDIIGGMEKGEYIVEPDRKRAIEEAVRIAGPDDVVLIAGKGHEEYQEIAGVRYPFSDREVLRGAIRGLTIED</sequence>
<dbReference type="InterPro" id="IPR035911">
    <property type="entry name" value="MurE/MurF_N"/>
</dbReference>
<organism evidence="5">
    <name type="scientific">hydrothermal vent metagenome</name>
    <dbReference type="NCBI Taxonomy" id="652676"/>
    <lineage>
        <taxon>unclassified sequences</taxon>
        <taxon>metagenomes</taxon>
        <taxon>ecological metagenomes</taxon>
    </lineage>
</organism>
<feature type="domain" description="Mur ligase N-terminal catalytic" evidence="2">
    <location>
        <begin position="23"/>
        <end position="96"/>
    </location>
</feature>
<dbReference type="SUPFAM" id="SSF53623">
    <property type="entry name" value="MurD-like peptide ligases, catalytic domain"/>
    <property type="match status" value="1"/>
</dbReference>
<dbReference type="InterPro" id="IPR000713">
    <property type="entry name" value="Mur_ligase_N"/>
</dbReference>
<dbReference type="NCBIfam" id="NF001124">
    <property type="entry name" value="PRK00139.1-2"/>
    <property type="match status" value="1"/>
</dbReference>
<dbReference type="Pfam" id="PF01225">
    <property type="entry name" value="Mur_ligase"/>
    <property type="match status" value="1"/>
</dbReference>
<dbReference type="Pfam" id="PF02875">
    <property type="entry name" value="Mur_ligase_C"/>
    <property type="match status" value="1"/>
</dbReference>
<dbReference type="EMBL" id="UOGI01000067">
    <property type="protein sequence ID" value="VAX30018.1"/>
    <property type="molecule type" value="Genomic_DNA"/>
</dbReference>
<evidence type="ECO:0000259" key="3">
    <source>
        <dbReference type="Pfam" id="PF02875"/>
    </source>
</evidence>
<dbReference type="PANTHER" id="PTHR23135:SF4">
    <property type="entry name" value="UDP-N-ACETYLMURAMOYL-L-ALANYL-D-GLUTAMATE--2,6-DIAMINOPIMELATE LIGASE MURE HOMOLOG, CHLOROPLASTIC"/>
    <property type="match status" value="1"/>
</dbReference>
<dbReference type="Gene3D" id="3.90.190.20">
    <property type="entry name" value="Mur ligase, C-terminal domain"/>
    <property type="match status" value="1"/>
</dbReference>
<dbReference type="EC" id="6.3.2.13" evidence="5"/>
<gene>
    <name evidence="5" type="ORF">MNBD_NITROSPIRAE03-708</name>
</gene>
<protein>
    <submittedName>
        <fullName evidence="5">UDP-N-acetylmuramoylalanyl-D-glutamate--2,6-diaminopimelate ligase</fullName>
        <ecNumber evidence="5">6.3.2.13</ecNumber>
    </submittedName>
</protein>
<proteinExistence type="inferred from homology"/>